<evidence type="ECO:0000259" key="9">
    <source>
        <dbReference type="Pfam" id="PF00089"/>
    </source>
</evidence>
<evidence type="ECO:0000256" key="3">
    <source>
        <dbReference type="ARBA" id="ARBA00022525"/>
    </source>
</evidence>
<dbReference type="GO" id="GO:0005576">
    <property type="term" value="C:extracellular region"/>
    <property type="evidence" value="ECO:0007669"/>
    <property type="project" value="UniProtKB-SubCell"/>
</dbReference>
<feature type="compositionally biased region" description="Polar residues" evidence="8">
    <location>
        <begin position="228"/>
        <end position="240"/>
    </location>
</feature>
<protein>
    <recommendedName>
        <fullName evidence="7">Inactive serine protease 35</fullName>
    </recommendedName>
</protein>
<evidence type="ECO:0000313" key="10">
    <source>
        <dbReference type="EMBL" id="KAG0118784.1"/>
    </source>
</evidence>
<dbReference type="InterPro" id="IPR001254">
    <property type="entry name" value="Trypsin_dom"/>
</dbReference>
<feature type="domain" description="Peptidase S1" evidence="9">
    <location>
        <begin position="127"/>
        <end position="189"/>
    </location>
</feature>
<sequence length="922" mass="103636">MAWYNRFNGTETEQDFTWHLKKIPQIVKERTFSLDSPKFEAKTKLELNSVCGIECQRKLPVPSLSDLKNLLSYETVFENGTRTLTEVNVLGAVLDPAANTTTQRPSRKKRQVYGTDSRFSIYDKRFMTNFPFNTAVKISTGCSGILVSPKHVLTAAHCLHNGKDYVKGSKRLRVGLMKTKSRGNGRKRKGAKRSRREISAAKEDPKAATELRRQSKGDERKQRRSGRKQGTSDGMPSFQWTRVKSTHIPKGWFKGVSGDIALDYDYAVLELKRPHKRKYMELGISPTIKMMPGSMIHFSGFDNDRSGQLVYRFCSISDESNDLFYQYCDAEPGSTGSGIYLRLKEPNKKKWKRKIIAVYSGHQWVDINGEQQDYNVCSSEEEIKSFFITLGIGSKRPTEIYKVNKVLGKQQIHVLTKRLGSMNLPVHWITKSVDIDAFQSCGGCYMVKENPPAGCQSHHHPQQQAPTVLPNSHCFRCMSKPHVGETEFEDPAFEGLQQLTRLRTQSCPLPGVTLYPPMFQCPPPSSVTDSAPRARTHHLSPTLFPSASIFSFPSLMQYPHNPSPTQSASFQTWIGKSADKDYGKRTAKPLVTLINSDLIEESRSYTKPSAETTWRAAGHWCSSTHLYARASGGSKRGPHHGLPVHHRLLGHHGHPCTCWGLQTNTESAGAAWGKDSSVAKITHHAKRCSRLWDRSLLLYLLLPYLTTRNHVKQQSTGKLQEVKVTLKTVPPADLKVYASAGLLISTGPNFCKKLLRADIRLLLTPSGIQNLAHDDFEDASQLADLYAAGTILPYLDGLLKAQKCGFSQVIVHLLDDMLCIQKYSSTGVSTAYTYCDPPDHQLLLLPATTGSDFRALCLQQQQQQRPQEQVLELPAQYQQNLAEDPKDHWMLALSTQKRILIWLPLLHKALFPLSSWIKGTRS</sequence>
<evidence type="ECO:0000256" key="7">
    <source>
        <dbReference type="ARBA" id="ARBA00040309"/>
    </source>
</evidence>
<dbReference type="PANTHER" id="PTHR15462:SF17">
    <property type="entry name" value="INACTIVE SERINE PROTEASE 35"/>
    <property type="match status" value="1"/>
</dbReference>
<reference evidence="10" key="1">
    <citation type="submission" date="2020-10" db="EMBL/GenBank/DDBJ databases">
        <title>Feather gene expression reveals the developmental basis of iridescence in African starlings.</title>
        <authorList>
            <person name="Rubenstein D.R."/>
        </authorList>
    </citation>
    <scope>NUCLEOTIDE SEQUENCE</scope>
    <source>
        <strain evidence="10">SS15</strain>
        <tissue evidence="10">Liver</tissue>
    </source>
</reference>
<keyword evidence="6" id="KW-0325">Glycoprotein</keyword>
<dbReference type="Gene3D" id="2.40.10.10">
    <property type="entry name" value="Trypsin-like serine proteases"/>
    <property type="match status" value="1"/>
</dbReference>
<comment type="similarity">
    <text evidence="2">Belongs to the peptidase S1 family.</text>
</comment>
<comment type="caution">
    <text evidence="10">The sequence shown here is derived from an EMBL/GenBank/DDBJ whole genome shotgun (WGS) entry which is preliminary data.</text>
</comment>
<feature type="region of interest" description="Disordered" evidence="8">
    <location>
        <begin position="170"/>
        <end position="240"/>
    </location>
</feature>
<gene>
    <name evidence="10" type="ORF">IHE44_000558</name>
    <name evidence="11" type="ORF">IHE44_0009572</name>
</gene>
<feature type="compositionally biased region" description="Basic residues" evidence="8">
    <location>
        <begin position="170"/>
        <end position="195"/>
    </location>
</feature>
<dbReference type="SUPFAM" id="SSF50494">
    <property type="entry name" value="Trypsin-like serine proteases"/>
    <property type="match status" value="1"/>
</dbReference>
<dbReference type="OrthoDB" id="10037376at2759"/>
<organism evidence="10">
    <name type="scientific">Lamprotornis superbus</name>
    <dbReference type="NCBI Taxonomy" id="245042"/>
    <lineage>
        <taxon>Eukaryota</taxon>
        <taxon>Metazoa</taxon>
        <taxon>Chordata</taxon>
        <taxon>Craniata</taxon>
        <taxon>Vertebrata</taxon>
        <taxon>Euteleostomi</taxon>
        <taxon>Archelosauria</taxon>
        <taxon>Archosauria</taxon>
        <taxon>Dinosauria</taxon>
        <taxon>Saurischia</taxon>
        <taxon>Theropoda</taxon>
        <taxon>Coelurosauria</taxon>
        <taxon>Aves</taxon>
        <taxon>Neognathae</taxon>
        <taxon>Neoaves</taxon>
        <taxon>Telluraves</taxon>
        <taxon>Australaves</taxon>
        <taxon>Passeriformes</taxon>
        <taxon>Sturnidae</taxon>
        <taxon>Lamprotornis</taxon>
    </lineage>
</organism>
<keyword evidence="4" id="KW-0721">Serine protease homolog</keyword>
<evidence type="ECO:0000256" key="2">
    <source>
        <dbReference type="ARBA" id="ARBA00007664"/>
    </source>
</evidence>
<dbReference type="InterPro" id="IPR018114">
    <property type="entry name" value="TRYPSIN_HIS"/>
</dbReference>
<dbReference type="InterPro" id="IPR043504">
    <property type="entry name" value="Peptidase_S1_PA_chymotrypsin"/>
</dbReference>
<dbReference type="Pfam" id="PF00089">
    <property type="entry name" value="Trypsin"/>
    <property type="match status" value="1"/>
</dbReference>
<evidence type="ECO:0000256" key="4">
    <source>
        <dbReference type="ARBA" id="ARBA00022542"/>
    </source>
</evidence>
<dbReference type="InterPro" id="IPR050966">
    <property type="entry name" value="Glutamyl_endopeptidase"/>
</dbReference>
<accession>A0A835NPY4</accession>
<keyword evidence="12" id="KW-1185">Reference proteome</keyword>
<keyword evidence="3" id="KW-0964">Secreted</keyword>
<evidence type="ECO:0000313" key="11">
    <source>
        <dbReference type="EMBL" id="KAI1241110.1"/>
    </source>
</evidence>
<dbReference type="PANTHER" id="PTHR15462">
    <property type="entry name" value="SERINE PROTEASE"/>
    <property type="match status" value="1"/>
</dbReference>
<dbReference type="GO" id="GO:0004252">
    <property type="term" value="F:serine-type endopeptidase activity"/>
    <property type="evidence" value="ECO:0007669"/>
    <property type="project" value="InterPro"/>
</dbReference>
<proteinExistence type="inferred from homology"/>
<dbReference type="Proteomes" id="UP000618051">
    <property type="component" value="Unassembled WGS sequence"/>
</dbReference>
<feature type="compositionally biased region" description="Basic and acidic residues" evidence="8">
    <location>
        <begin position="196"/>
        <end position="221"/>
    </location>
</feature>
<reference evidence="11" key="3">
    <citation type="submission" date="2022-01" db="EMBL/GenBank/DDBJ databases">
        <authorList>
            <person name="Rubenstein D.R."/>
        </authorList>
    </citation>
    <scope>NUCLEOTIDE SEQUENCE</scope>
    <source>
        <strain evidence="11">SS15</strain>
        <tissue evidence="11">Liver</tissue>
    </source>
</reference>
<evidence type="ECO:0000313" key="12">
    <source>
        <dbReference type="Proteomes" id="UP000618051"/>
    </source>
</evidence>
<name>A0A835NPY4_9PASS</name>
<evidence type="ECO:0000256" key="5">
    <source>
        <dbReference type="ARBA" id="ARBA00022729"/>
    </source>
</evidence>
<evidence type="ECO:0000256" key="6">
    <source>
        <dbReference type="ARBA" id="ARBA00023180"/>
    </source>
</evidence>
<dbReference type="PROSITE" id="PS00134">
    <property type="entry name" value="TRYPSIN_HIS"/>
    <property type="match status" value="1"/>
</dbReference>
<dbReference type="AlphaFoldDB" id="A0A835NPY4"/>
<evidence type="ECO:0000256" key="1">
    <source>
        <dbReference type="ARBA" id="ARBA00004613"/>
    </source>
</evidence>
<dbReference type="EMBL" id="JADDUC010000101">
    <property type="protein sequence ID" value="KAG0118784.1"/>
    <property type="molecule type" value="Genomic_DNA"/>
</dbReference>
<comment type="subcellular location">
    <subcellularLocation>
        <location evidence="1">Secreted</location>
    </subcellularLocation>
</comment>
<keyword evidence="5" id="KW-0732">Signal</keyword>
<dbReference type="EMBL" id="JADDUC020000003">
    <property type="protein sequence ID" value="KAI1241110.1"/>
    <property type="molecule type" value="Genomic_DNA"/>
</dbReference>
<dbReference type="GO" id="GO:0006508">
    <property type="term" value="P:proteolysis"/>
    <property type="evidence" value="ECO:0007669"/>
    <property type="project" value="InterPro"/>
</dbReference>
<reference evidence="11 12" key="2">
    <citation type="journal article" date="2021" name="J. Hered.">
        <title>Feather Gene Expression Elucidates the Developmental Basis of Plumage Iridescence in African Starlings.</title>
        <authorList>
            <person name="Rubenstein D.R."/>
            <person name="Corvelo A."/>
            <person name="MacManes M.D."/>
            <person name="Maia R."/>
            <person name="Narzisi G."/>
            <person name="Rousaki A."/>
            <person name="Vandenabeele P."/>
            <person name="Shawkey M.D."/>
            <person name="Solomon J."/>
        </authorList>
    </citation>
    <scope>NUCLEOTIDE SEQUENCE [LARGE SCALE GENOMIC DNA]</scope>
    <source>
        <strain evidence="11">SS15</strain>
    </source>
</reference>
<evidence type="ECO:0000256" key="8">
    <source>
        <dbReference type="SAM" id="MobiDB-lite"/>
    </source>
</evidence>
<dbReference type="InterPro" id="IPR009003">
    <property type="entry name" value="Peptidase_S1_PA"/>
</dbReference>